<gene>
    <name evidence="1" type="ORF">FTV88_2351</name>
</gene>
<accession>A0A5Q2N3K4</accession>
<dbReference type="GO" id="GO:0032259">
    <property type="term" value="P:methylation"/>
    <property type="evidence" value="ECO:0007669"/>
    <property type="project" value="UniProtKB-KW"/>
</dbReference>
<dbReference type="InterPro" id="IPR037010">
    <property type="entry name" value="VitB12-dep_Met_synth_activ_sf"/>
</dbReference>
<keyword evidence="1" id="KW-0489">Methyltransferase</keyword>
<keyword evidence="2" id="KW-1185">Reference proteome</keyword>
<proteinExistence type="predicted"/>
<protein>
    <submittedName>
        <fullName evidence="1">Methionine synthase, putative</fullName>
        <ecNumber evidence="1">2.1.1.13</ecNumber>
    </submittedName>
</protein>
<dbReference type="Gene3D" id="3.40.109.40">
    <property type="match status" value="1"/>
</dbReference>
<keyword evidence="1" id="KW-0808">Transferase</keyword>
<sequence length="232" mass="25749">MALYRFPLTKIDIEETRRYAGLTKAGEAFPEKLLEAACQEGLLHIEGRATWTSYPYNRKDGTIDSKAPFLLQGEGIRHHLAKAEEVVVLAATIGPGLEEAVEEHFAAGRYSHALLLDAAGTTAIEAIANQANRLIEEEAARRGYEATWRFSPGYGDWDLEVQASLLALIEASKLPLQLTSRSMLQPQKSITAIIGLFPRESMKDKEIIAKKNCRNHCQSCNQPNCPARKETQ</sequence>
<dbReference type="EMBL" id="CP045875">
    <property type="protein sequence ID" value="QGG48449.1"/>
    <property type="molecule type" value="Genomic_DNA"/>
</dbReference>
<dbReference type="OrthoDB" id="9816190at2"/>
<evidence type="ECO:0000313" key="1">
    <source>
        <dbReference type="EMBL" id="QGG48449.1"/>
    </source>
</evidence>
<dbReference type="GO" id="GO:0008705">
    <property type="term" value="F:methionine synthase activity"/>
    <property type="evidence" value="ECO:0007669"/>
    <property type="project" value="UniProtKB-EC"/>
</dbReference>
<evidence type="ECO:0000313" key="2">
    <source>
        <dbReference type="Proteomes" id="UP000366051"/>
    </source>
</evidence>
<name>A0A5Q2N3K4_9FIRM</name>
<dbReference type="RefSeq" id="WP_153725625.1">
    <property type="nucleotide sequence ID" value="NZ_CP045875.1"/>
</dbReference>
<dbReference type="EC" id="2.1.1.13" evidence="1"/>
<reference evidence="2" key="1">
    <citation type="submission" date="2019-11" db="EMBL/GenBank/DDBJ databases">
        <title>Genome sequence of Heliorestis convoluta strain HH, an alkaliphilic and minimalistic phototrophic bacterium from a soda lake in Egypt.</title>
        <authorList>
            <person name="Dewey E.D."/>
            <person name="Stokes L.M."/>
            <person name="Burchell B.M."/>
            <person name="Shaffer K.N."/>
            <person name="Huntington A.M."/>
            <person name="Baker J.M."/>
            <person name="Nadendla S."/>
            <person name="Giglio M.G."/>
            <person name="Touchman J.W."/>
            <person name="Blankenship R.E."/>
            <person name="Madigan M.T."/>
            <person name="Sattley W.M."/>
        </authorList>
    </citation>
    <scope>NUCLEOTIDE SEQUENCE [LARGE SCALE GENOMIC DNA]</scope>
    <source>
        <strain evidence="2">HH</strain>
    </source>
</reference>
<dbReference type="Proteomes" id="UP000366051">
    <property type="component" value="Chromosome"/>
</dbReference>
<dbReference type="SUPFAM" id="SSF56507">
    <property type="entry name" value="Methionine synthase activation domain-like"/>
    <property type="match status" value="1"/>
</dbReference>
<dbReference type="AlphaFoldDB" id="A0A5Q2N3K4"/>
<organism evidence="1 2">
    <name type="scientific">Heliorestis convoluta</name>
    <dbReference type="NCBI Taxonomy" id="356322"/>
    <lineage>
        <taxon>Bacteria</taxon>
        <taxon>Bacillati</taxon>
        <taxon>Bacillota</taxon>
        <taxon>Clostridia</taxon>
        <taxon>Eubacteriales</taxon>
        <taxon>Heliobacteriaceae</taxon>
        <taxon>Heliorestis</taxon>
    </lineage>
</organism>
<dbReference type="KEGG" id="hcv:FTV88_2351"/>